<evidence type="ECO:0000256" key="15">
    <source>
        <dbReference type="SAM" id="MobiDB-lite"/>
    </source>
</evidence>
<evidence type="ECO:0000256" key="11">
    <source>
        <dbReference type="PIRSR" id="PIRSR628651-50"/>
    </source>
</evidence>
<comment type="similarity">
    <text evidence="2 14">Belongs to the ING family.</text>
</comment>
<feature type="compositionally biased region" description="Basic and acidic residues" evidence="15">
    <location>
        <begin position="261"/>
        <end position="271"/>
    </location>
</feature>
<evidence type="ECO:0000256" key="9">
    <source>
        <dbReference type="ARBA" id="ARBA00023163"/>
    </source>
</evidence>
<organism evidence="17">
    <name type="scientific">Schistocephalus solidus</name>
    <name type="common">Tapeworm</name>
    <dbReference type="NCBI Taxonomy" id="70667"/>
    <lineage>
        <taxon>Eukaryota</taxon>
        <taxon>Metazoa</taxon>
        <taxon>Spiralia</taxon>
        <taxon>Lophotrochozoa</taxon>
        <taxon>Platyhelminthes</taxon>
        <taxon>Cestoda</taxon>
        <taxon>Eucestoda</taxon>
        <taxon>Diphyllobothriidea</taxon>
        <taxon>Diphyllobothriidae</taxon>
        <taxon>Schistocephalus</taxon>
    </lineage>
</organism>
<evidence type="ECO:0000256" key="14">
    <source>
        <dbReference type="RuleBase" id="RU361213"/>
    </source>
</evidence>
<keyword evidence="3" id="KW-0341">Growth regulation</keyword>
<comment type="function">
    <text evidence="14">Component of an histone acetyltransferase complex.</text>
</comment>
<feature type="compositionally biased region" description="Basic and acidic residues" evidence="15">
    <location>
        <begin position="344"/>
        <end position="354"/>
    </location>
</feature>
<dbReference type="GO" id="GO:0005634">
    <property type="term" value="C:nucleus"/>
    <property type="evidence" value="ECO:0007669"/>
    <property type="project" value="UniProtKB-SubCell"/>
</dbReference>
<dbReference type="PANTHER" id="PTHR10333:SF103">
    <property type="entry name" value="INHIBITOR OF GROWTH PROTEIN 3"/>
    <property type="match status" value="1"/>
</dbReference>
<feature type="compositionally biased region" description="Polar residues" evidence="15">
    <location>
        <begin position="355"/>
        <end position="373"/>
    </location>
</feature>
<dbReference type="Gene3D" id="6.10.140.1740">
    <property type="match status" value="1"/>
</dbReference>
<keyword evidence="6 12" id="KW-0862">Zinc</keyword>
<proteinExistence type="inferred from homology"/>
<feature type="binding site" evidence="12">
    <location>
        <position position="540"/>
    </location>
    <ligand>
        <name>Zn(2+)</name>
        <dbReference type="ChEBI" id="CHEBI:29105"/>
        <label>1</label>
    </ligand>
</feature>
<dbReference type="Pfam" id="PF12998">
    <property type="entry name" value="ING"/>
    <property type="match status" value="1"/>
</dbReference>
<dbReference type="EMBL" id="GEEE01007035">
    <property type="protein sequence ID" value="JAP56190.1"/>
    <property type="molecule type" value="Transcribed_RNA"/>
</dbReference>
<keyword evidence="10 14" id="KW-0539">Nucleus</keyword>
<protein>
    <recommendedName>
        <fullName evidence="14">Inhibitor of growth protein</fullName>
    </recommendedName>
</protein>
<dbReference type="InterPro" id="IPR001965">
    <property type="entry name" value="Znf_PHD"/>
</dbReference>
<dbReference type="InterPro" id="IPR019787">
    <property type="entry name" value="Znf_PHD-finger"/>
</dbReference>
<dbReference type="Gene3D" id="3.30.40.10">
    <property type="entry name" value="Zinc/RING finger domain, C3HC4 (zinc finger)"/>
    <property type="match status" value="1"/>
</dbReference>
<feature type="site" description="Histone H3K4me3 binding" evidence="11">
    <location>
        <position position="523"/>
    </location>
</feature>
<dbReference type="InterPro" id="IPR011011">
    <property type="entry name" value="Znf_FYVE_PHD"/>
</dbReference>
<dbReference type="SMART" id="SM00249">
    <property type="entry name" value="PHD"/>
    <property type="match status" value="1"/>
</dbReference>
<dbReference type="PANTHER" id="PTHR10333">
    <property type="entry name" value="INHIBITOR OF GROWTH PROTEIN"/>
    <property type="match status" value="1"/>
</dbReference>
<feature type="binding site" evidence="12">
    <location>
        <position position="526"/>
    </location>
    <ligand>
        <name>Zn(2+)</name>
        <dbReference type="ChEBI" id="CHEBI:29105"/>
        <label>2</label>
    </ligand>
</feature>
<feature type="binding site" evidence="12">
    <location>
        <position position="515"/>
    </location>
    <ligand>
        <name>Zn(2+)</name>
        <dbReference type="ChEBI" id="CHEBI:29105"/>
        <label>1</label>
    </ligand>
</feature>
<evidence type="ECO:0000313" key="17">
    <source>
        <dbReference type="EMBL" id="JAP56190.1"/>
    </source>
</evidence>
<dbReference type="SMART" id="SM01408">
    <property type="entry name" value="ING"/>
    <property type="match status" value="1"/>
</dbReference>
<dbReference type="GO" id="GO:0008270">
    <property type="term" value="F:zinc ion binding"/>
    <property type="evidence" value="ECO:0007669"/>
    <property type="project" value="UniProtKB-KW"/>
</dbReference>
<dbReference type="InterPro" id="IPR019786">
    <property type="entry name" value="Zinc_finger_PHD-type_CS"/>
</dbReference>
<feature type="compositionally biased region" description="Polar residues" evidence="15">
    <location>
        <begin position="412"/>
        <end position="422"/>
    </location>
</feature>
<evidence type="ECO:0000256" key="4">
    <source>
        <dbReference type="ARBA" id="ARBA00022723"/>
    </source>
</evidence>
<feature type="compositionally biased region" description="Polar residues" evidence="15">
    <location>
        <begin position="275"/>
        <end position="287"/>
    </location>
</feature>
<evidence type="ECO:0000256" key="13">
    <source>
        <dbReference type="PROSITE-ProRule" id="PRU00146"/>
    </source>
</evidence>
<feature type="binding site" evidence="12">
    <location>
        <position position="537"/>
    </location>
    <ligand>
        <name>Zn(2+)</name>
        <dbReference type="ChEBI" id="CHEBI:29105"/>
        <label>1</label>
    </ligand>
</feature>
<keyword evidence="4 12" id="KW-0479">Metal-binding</keyword>
<feature type="region of interest" description="Disordered" evidence="15">
    <location>
        <begin position="344"/>
        <end position="488"/>
    </location>
</feature>
<feature type="binding site" evidence="12">
    <location>
        <position position="556"/>
    </location>
    <ligand>
        <name>Zn(2+)</name>
        <dbReference type="ChEBI" id="CHEBI:29105"/>
        <label>2</label>
    </ligand>
</feature>
<keyword evidence="7 14" id="KW-0156">Chromatin regulator</keyword>
<dbReference type="GO" id="GO:0006325">
    <property type="term" value="P:chromatin organization"/>
    <property type="evidence" value="ECO:0007669"/>
    <property type="project" value="UniProtKB-KW"/>
</dbReference>
<feature type="binding site" evidence="12">
    <location>
        <position position="553"/>
    </location>
    <ligand>
        <name>Zn(2+)</name>
        <dbReference type="ChEBI" id="CHEBI:29105"/>
        <label>2</label>
    </ligand>
</feature>
<name>A0A0X3PYE1_SCHSO</name>
<evidence type="ECO:0000256" key="1">
    <source>
        <dbReference type="ARBA" id="ARBA00004123"/>
    </source>
</evidence>
<evidence type="ECO:0000256" key="12">
    <source>
        <dbReference type="PIRSR" id="PIRSR628651-51"/>
    </source>
</evidence>
<feature type="binding site" evidence="12">
    <location>
        <position position="531"/>
    </location>
    <ligand>
        <name>Zn(2+)</name>
        <dbReference type="ChEBI" id="CHEBI:29105"/>
        <label>2</label>
    </ligand>
</feature>
<feature type="site" description="Histone H3K4me3 binding" evidence="11">
    <location>
        <position position="512"/>
    </location>
</feature>
<feature type="site" description="Histone H3K4me3 binding" evidence="11">
    <location>
        <position position="535"/>
    </location>
</feature>
<evidence type="ECO:0000256" key="5">
    <source>
        <dbReference type="ARBA" id="ARBA00022771"/>
    </source>
</evidence>
<evidence type="ECO:0000256" key="2">
    <source>
        <dbReference type="ARBA" id="ARBA00010210"/>
    </source>
</evidence>
<sequence length="573" mass="64026">MLYFEDFIEAIESLPAEVNETLSNLRDIDYQTQATLEPVSGLINTLFENCKFSRLSPKEKEIEYEKILNLYDQALAYSSKKTEIVRNLYELYRKVVRKLDAELGKFRLELEADNSGVTSKIEHRIHTLLGRNNSAVNRLDKRRTKLRPGHLFNNSRVISRRRQPYSTDAPERPFFVLKRRFAAFETPLASLPPVPSYSSSGGPFLPMDSSGTLMSDEQNRPPGSDSLPRIPSSGSLDSIDQSMTDFDTFQPDSQEFCDPGDDLHVPIDSNKRSRTLGTPQKPGNSSDVPGRDSHRLLHGYESGCSPFVSSDNEAINMTNISSGLSYPINDQSVDDLLVEPRHSRDSLYIPRDKTTPCTSSSPEPGMLQQQASSRPGVPKLVARRTGAGESPRHSWLPSSSATVSVEPGRLHSTGSQSGQGNASREKRTSRTSRRPSRLGSQTDSNDESSDHDLMARSAYTTDSHSKPPVTANGLQQEGEYRKSLHGSPRISAIKRETMHSIATESKEDQRRYCFCHDVSYGDMIACDAPNCPYEWFHYNCVGLVVAPKGEWFCPSCSKLTATARFGRKRTNKR</sequence>
<evidence type="ECO:0000259" key="16">
    <source>
        <dbReference type="PROSITE" id="PS50016"/>
    </source>
</evidence>
<dbReference type="CDD" id="cd16858">
    <property type="entry name" value="ING_ING3_Yng2p"/>
    <property type="match status" value="1"/>
</dbReference>
<dbReference type="AlphaFoldDB" id="A0A0X3PYE1"/>
<comment type="subunit">
    <text evidence="14">Component of an histone acetyltransferase complex. Interacts with H3K4me3 and to a lesser extent with H3K4me2.</text>
</comment>
<feature type="compositionally biased region" description="Polar residues" evidence="15">
    <location>
        <begin position="232"/>
        <end position="253"/>
    </location>
</feature>
<keyword evidence="8" id="KW-0805">Transcription regulation</keyword>
<evidence type="ECO:0000256" key="8">
    <source>
        <dbReference type="ARBA" id="ARBA00023015"/>
    </source>
</evidence>
<feature type="binding site" evidence="12">
    <location>
        <position position="513"/>
    </location>
    <ligand>
        <name>Zn(2+)</name>
        <dbReference type="ChEBI" id="CHEBI:29105"/>
        <label>1</label>
    </ligand>
</feature>
<dbReference type="PROSITE" id="PS50016">
    <property type="entry name" value="ZF_PHD_2"/>
    <property type="match status" value="1"/>
</dbReference>
<evidence type="ECO:0000256" key="7">
    <source>
        <dbReference type="ARBA" id="ARBA00022853"/>
    </source>
</evidence>
<dbReference type="InterPro" id="IPR028651">
    <property type="entry name" value="ING_fam"/>
</dbReference>
<reference evidence="17" key="1">
    <citation type="submission" date="2016-01" db="EMBL/GenBank/DDBJ databases">
        <title>Reference transcriptome for the parasite Schistocephalus solidus: insights into the molecular evolution of parasitism.</title>
        <authorList>
            <person name="Hebert F.O."/>
            <person name="Grambauer S."/>
            <person name="Barber I."/>
            <person name="Landry C.R."/>
            <person name="Aubin-Horth N."/>
        </authorList>
    </citation>
    <scope>NUCLEOTIDE SEQUENCE</scope>
</reference>
<accession>A0A0X3PYE1</accession>
<gene>
    <name evidence="17" type="ORF">TR108480</name>
</gene>
<evidence type="ECO:0000256" key="10">
    <source>
        <dbReference type="ARBA" id="ARBA00023242"/>
    </source>
</evidence>
<comment type="domain">
    <text evidence="14">The PHD-type zinc finger mediates the binding to H3K4me3.</text>
</comment>
<evidence type="ECO:0000256" key="6">
    <source>
        <dbReference type="ARBA" id="ARBA00022833"/>
    </source>
</evidence>
<keyword evidence="9" id="KW-0804">Transcription</keyword>
<dbReference type="InterPro" id="IPR024610">
    <property type="entry name" value="ING_N_histone-binding"/>
</dbReference>
<comment type="subcellular location">
    <subcellularLocation>
        <location evidence="1 14">Nucleus</location>
    </subcellularLocation>
</comment>
<dbReference type="CDD" id="cd15505">
    <property type="entry name" value="PHD_ING"/>
    <property type="match status" value="1"/>
</dbReference>
<feature type="site" description="Histone H3K4me3 binding" evidence="11">
    <location>
        <position position="527"/>
    </location>
</feature>
<dbReference type="InterPro" id="IPR013083">
    <property type="entry name" value="Znf_RING/FYVE/PHD"/>
</dbReference>
<dbReference type="SUPFAM" id="SSF57903">
    <property type="entry name" value="FYVE/PHD zinc finger"/>
    <property type="match status" value="1"/>
</dbReference>
<feature type="region of interest" description="Disordered" evidence="15">
    <location>
        <begin position="192"/>
        <end position="298"/>
    </location>
</feature>
<evidence type="ECO:0000256" key="3">
    <source>
        <dbReference type="ARBA" id="ARBA00022604"/>
    </source>
</evidence>
<keyword evidence="5 13" id="KW-0863">Zinc-finger</keyword>
<dbReference type="PROSITE" id="PS01359">
    <property type="entry name" value="ZF_PHD_1"/>
    <property type="match status" value="1"/>
</dbReference>
<feature type="domain" description="PHD-type" evidence="16">
    <location>
        <begin position="510"/>
        <end position="559"/>
    </location>
</feature>